<dbReference type="Proteomes" id="UP000313066">
    <property type="component" value="Unassembled WGS sequence"/>
</dbReference>
<proteinExistence type="predicted"/>
<dbReference type="EMBL" id="VDMA02000001">
    <property type="protein sequence ID" value="KAB8187677.1"/>
    <property type="molecule type" value="Genomic_DNA"/>
</dbReference>
<sequence length="74" mass="8549">MKFYMNPNGRFVEVKPNPELWCPDIRERLNQRPMPGPATRRSRHRGVVVLLNVVDRHCWLQARVHCAGASTGLL</sequence>
<comment type="caution">
    <text evidence="1">The sequence shown here is derived from an EMBL/GenBank/DDBJ whole genome shotgun (WGS) entry which is preliminary data.</text>
</comment>
<protein>
    <submittedName>
        <fullName evidence="1">Uncharacterized protein</fullName>
    </submittedName>
</protein>
<name>A0A5N6C4J2_9ACTN</name>
<evidence type="ECO:0000313" key="2">
    <source>
        <dbReference type="Proteomes" id="UP000313066"/>
    </source>
</evidence>
<dbReference type="AlphaFoldDB" id="A0A5N6C4J2"/>
<organism evidence="1 2">
    <name type="scientific">Microbispora catharanthi</name>
    <dbReference type="NCBI Taxonomy" id="1712871"/>
    <lineage>
        <taxon>Bacteria</taxon>
        <taxon>Bacillati</taxon>
        <taxon>Actinomycetota</taxon>
        <taxon>Actinomycetes</taxon>
        <taxon>Streptosporangiales</taxon>
        <taxon>Streptosporangiaceae</taxon>
        <taxon>Microbispora</taxon>
    </lineage>
</organism>
<keyword evidence="2" id="KW-1185">Reference proteome</keyword>
<dbReference type="RefSeq" id="WP_139572124.1">
    <property type="nucleotide sequence ID" value="NZ_VDMA02000001.1"/>
</dbReference>
<reference evidence="1 2" key="1">
    <citation type="submission" date="2019-10" db="EMBL/GenBank/DDBJ databases">
        <title>Nonomuraea sp. nov., isolated from Phyllanthus amarus.</title>
        <authorList>
            <person name="Klykleung N."/>
            <person name="Tanasupawat S."/>
        </authorList>
    </citation>
    <scope>NUCLEOTIDE SEQUENCE [LARGE SCALE GENOMIC DNA]</scope>
    <source>
        <strain evidence="1 2">CR1-09</strain>
    </source>
</reference>
<accession>A0A5N6C4J2</accession>
<evidence type="ECO:0000313" key="1">
    <source>
        <dbReference type="EMBL" id="KAB8187677.1"/>
    </source>
</evidence>
<gene>
    <name evidence="1" type="ORF">FH610_000410</name>
</gene>